<dbReference type="AlphaFoldDB" id="A0AA86N1V8"/>
<gene>
    <name evidence="1" type="ORF">DNFV4_03549</name>
</gene>
<proteinExistence type="predicted"/>
<sequence>MERPPKKTKGDAAHAVVKAIASAVPTAGGPASILMETVFAPPLERRRQKWFEEVADAISVLQRKVSYLTPENLSKNEMFVTVALEATQVALRNHHEEKLRALKNAVSHSVLPGAPEDQIQLMYIRFIDELTPTHLVVLAVLNDPVRWMEKNHVQYPGWGMGGPSAVLEHCVPILRGRRELYVQVVRDLQGRGLVLQGQFLNVTMTGHGMVQRRTTDLGRAFLTFISDE</sequence>
<name>A0AA86N1V8_9BACT</name>
<evidence type="ECO:0000313" key="1">
    <source>
        <dbReference type="EMBL" id="CAI4033116.1"/>
    </source>
</evidence>
<accession>A0AA86N1V8</accession>
<protein>
    <submittedName>
        <fullName evidence="1">Uncharacterized protein</fullName>
    </submittedName>
</protein>
<dbReference type="RefSeq" id="WP_289270056.1">
    <property type="nucleotide sequence ID" value="NZ_OX365700.1"/>
</dbReference>
<dbReference type="Proteomes" id="UP001179121">
    <property type="component" value="Chromosome"/>
</dbReference>
<reference evidence="1" key="1">
    <citation type="submission" date="2022-10" db="EMBL/GenBank/DDBJ databases">
        <authorList>
            <person name="Koch H."/>
        </authorList>
    </citation>
    <scope>NUCLEOTIDE SEQUENCE</scope>
    <source>
        <strain evidence="1">DNF</strain>
    </source>
</reference>
<keyword evidence="2" id="KW-1185">Reference proteome</keyword>
<organism evidence="1 2">
    <name type="scientific">Nitrospira tepida</name>
    <dbReference type="NCBI Taxonomy" id="2973512"/>
    <lineage>
        <taxon>Bacteria</taxon>
        <taxon>Pseudomonadati</taxon>
        <taxon>Nitrospirota</taxon>
        <taxon>Nitrospiria</taxon>
        <taxon>Nitrospirales</taxon>
        <taxon>Nitrospiraceae</taxon>
        <taxon>Nitrospira</taxon>
    </lineage>
</organism>
<evidence type="ECO:0000313" key="2">
    <source>
        <dbReference type="Proteomes" id="UP001179121"/>
    </source>
</evidence>
<dbReference type="EMBL" id="OX365700">
    <property type="protein sequence ID" value="CAI4033116.1"/>
    <property type="molecule type" value="Genomic_DNA"/>
</dbReference>
<dbReference type="KEGG" id="nti:DNFV4_03549"/>